<gene>
    <name evidence="3" type="primary">ynbD</name>
    <name evidence="3" type="ORF">GCM10011396_52240</name>
</gene>
<feature type="transmembrane region" description="Helical" evidence="1">
    <location>
        <begin position="39"/>
        <end position="56"/>
    </location>
</feature>
<sequence length="376" mass="42921">MLLFNLCYLLANSLAQQQHIIRDIALPFERNTPFIEWMVIPYLSSGIFFVWSFLQVESREQLRVLSQRLLLATVCASLIFFLYPLRFSLERPALTSSLFAPLFHFLSLIDKPYNQLPSLHVAYCLIFWQSLHPTLKRQASKIILAGCLFLVAASTLFTYQHHLLDLVGGLALAAAAIRLIPAGHSQVKVGFYYTMAAAVVFMAGVLVLHSWLAGYLCISMLLVALAYQRRDRFFLPKRNGKHTWLAWLMYAPYLSGYWLTWLAVRFRERHRPAFIQFSNHLWIGRRLSEDEAGHLPPESSIIDLSCELGETAALRSRIYLYFPLLDLVTPEPAVMEEIAAAIRQEIAAGHSVYLHCAMGYSRCILLAKYTFADTKP</sequence>
<evidence type="ECO:0000259" key="2">
    <source>
        <dbReference type="Pfam" id="PF14378"/>
    </source>
</evidence>
<keyword evidence="1" id="KW-1133">Transmembrane helix</keyword>
<dbReference type="GO" id="GO:0016020">
    <property type="term" value="C:membrane"/>
    <property type="evidence" value="ECO:0007669"/>
    <property type="project" value="UniProtKB-SubCell"/>
</dbReference>
<comment type="caution">
    <text evidence="3">The sequence shown here is derived from an EMBL/GenBank/DDBJ whole genome shotgun (WGS) entry which is preliminary data.</text>
</comment>
<evidence type="ECO:0000313" key="4">
    <source>
        <dbReference type="Proteomes" id="UP000637423"/>
    </source>
</evidence>
<reference evidence="3" key="1">
    <citation type="journal article" date="2014" name="Int. J. Syst. Evol. Microbiol.">
        <title>Complete genome sequence of Corynebacterium casei LMG S-19264T (=DSM 44701T), isolated from a smear-ripened cheese.</title>
        <authorList>
            <consortium name="US DOE Joint Genome Institute (JGI-PGF)"/>
            <person name="Walter F."/>
            <person name="Albersmeier A."/>
            <person name="Kalinowski J."/>
            <person name="Ruckert C."/>
        </authorList>
    </citation>
    <scope>NUCLEOTIDE SEQUENCE</scope>
    <source>
        <strain evidence="3">CGMCC 1.10998</strain>
    </source>
</reference>
<evidence type="ECO:0000256" key="1">
    <source>
        <dbReference type="SAM" id="Phobius"/>
    </source>
</evidence>
<keyword evidence="1" id="KW-0812">Transmembrane</keyword>
<dbReference type="InterPro" id="IPR026841">
    <property type="entry name" value="Aur1/Ipt1"/>
</dbReference>
<dbReference type="PANTHER" id="PTHR47216">
    <property type="match status" value="1"/>
</dbReference>
<feature type="transmembrane region" description="Helical" evidence="1">
    <location>
        <begin position="68"/>
        <end position="85"/>
    </location>
</feature>
<dbReference type="Pfam" id="PF14378">
    <property type="entry name" value="PAP2_3"/>
    <property type="match status" value="1"/>
</dbReference>
<reference evidence="3" key="2">
    <citation type="submission" date="2020-09" db="EMBL/GenBank/DDBJ databases">
        <authorList>
            <person name="Sun Q."/>
            <person name="Zhou Y."/>
        </authorList>
    </citation>
    <scope>NUCLEOTIDE SEQUENCE</scope>
    <source>
        <strain evidence="3">CGMCC 1.10998</strain>
    </source>
</reference>
<dbReference type="SUPFAM" id="SSF52799">
    <property type="entry name" value="(Phosphotyrosine protein) phosphatases II"/>
    <property type="match status" value="1"/>
</dbReference>
<evidence type="ECO:0000313" key="3">
    <source>
        <dbReference type="EMBL" id="GGC98244.1"/>
    </source>
</evidence>
<dbReference type="PANTHER" id="PTHR47216:SF4">
    <property type="entry name" value="OS01G0859400 PROTEIN"/>
    <property type="match status" value="1"/>
</dbReference>
<organism evidence="3 4">
    <name type="scientific">Undibacterium terreum</name>
    <dbReference type="NCBI Taxonomy" id="1224302"/>
    <lineage>
        <taxon>Bacteria</taxon>
        <taxon>Pseudomonadati</taxon>
        <taxon>Pseudomonadota</taxon>
        <taxon>Betaproteobacteria</taxon>
        <taxon>Burkholderiales</taxon>
        <taxon>Oxalobacteraceae</taxon>
        <taxon>Undibacterium</taxon>
    </lineage>
</organism>
<protein>
    <recommendedName>
        <fullName evidence="2">Inositolphosphotransferase Aur1/Ipt1 domain-containing protein</fullName>
    </recommendedName>
</protein>
<dbReference type="Gene3D" id="3.90.190.10">
    <property type="entry name" value="Protein tyrosine phosphatase superfamily"/>
    <property type="match status" value="1"/>
</dbReference>
<feature type="domain" description="Inositolphosphotransferase Aur1/Ipt1" evidence="2">
    <location>
        <begin position="42"/>
        <end position="178"/>
    </location>
</feature>
<dbReference type="InterPro" id="IPR036938">
    <property type="entry name" value="PAP2/HPO_sf"/>
</dbReference>
<keyword evidence="1" id="KW-0472">Membrane</keyword>
<accession>A0A916V134</accession>
<dbReference type="SUPFAM" id="SSF48317">
    <property type="entry name" value="Acid phosphatase/Vanadium-dependent haloperoxidase"/>
    <property type="match status" value="1"/>
</dbReference>
<proteinExistence type="predicted"/>
<name>A0A916V134_9BURK</name>
<feature type="transmembrane region" description="Helical" evidence="1">
    <location>
        <begin position="192"/>
        <end position="224"/>
    </location>
</feature>
<dbReference type="EMBL" id="BMED01000007">
    <property type="protein sequence ID" value="GGC98244.1"/>
    <property type="molecule type" value="Genomic_DNA"/>
</dbReference>
<keyword evidence="4" id="KW-1185">Reference proteome</keyword>
<dbReference type="InterPro" id="IPR029021">
    <property type="entry name" value="Prot-tyrosine_phosphatase-like"/>
</dbReference>
<feature type="transmembrane region" description="Helical" evidence="1">
    <location>
        <begin position="139"/>
        <end position="157"/>
    </location>
</feature>
<dbReference type="AlphaFoldDB" id="A0A916V134"/>
<feature type="transmembrane region" description="Helical" evidence="1">
    <location>
        <begin position="244"/>
        <end position="264"/>
    </location>
</feature>
<dbReference type="Proteomes" id="UP000637423">
    <property type="component" value="Unassembled WGS sequence"/>
</dbReference>